<dbReference type="PANTHER" id="PTHR16116">
    <property type="entry name" value="ZINC FINGER PROTEIN 839"/>
    <property type="match status" value="1"/>
</dbReference>
<proteinExistence type="predicted"/>
<feature type="compositionally biased region" description="Polar residues" evidence="1">
    <location>
        <begin position="240"/>
        <end position="250"/>
    </location>
</feature>
<evidence type="ECO:0000313" key="3">
    <source>
        <dbReference type="EMBL" id="KAI1895014.1"/>
    </source>
</evidence>
<dbReference type="Proteomes" id="UP000829720">
    <property type="component" value="Unassembled WGS sequence"/>
</dbReference>
<evidence type="ECO:0000259" key="2">
    <source>
        <dbReference type="Pfam" id="PF15961"/>
    </source>
</evidence>
<feature type="region of interest" description="Disordered" evidence="1">
    <location>
        <begin position="175"/>
        <end position="278"/>
    </location>
</feature>
<feature type="compositionally biased region" description="Polar residues" evidence="1">
    <location>
        <begin position="356"/>
        <end position="372"/>
    </location>
</feature>
<protein>
    <recommendedName>
        <fullName evidence="2">DUF4764 domain-containing protein</fullName>
    </recommendedName>
</protein>
<dbReference type="PANTHER" id="PTHR16116:SF5">
    <property type="entry name" value="ZINC FINGER PROTEIN 839"/>
    <property type="match status" value="1"/>
</dbReference>
<evidence type="ECO:0000313" key="4">
    <source>
        <dbReference type="Proteomes" id="UP000829720"/>
    </source>
</evidence>
<dbReference type="OrthoDB" id="5981545at2759"/>
<accession>A0A8T3DGN9</accession>
<sequence length="619" mass="64167">MLNLSALVVQEASRAEVQPLQGVPLPSGPGRPRGTGRPGRPRSVAHPARRGRPGRPPKNPGVLQPPQRRARLKEVLQVCDDEDLMEMVLPRLAKVMTLWEFLLMKVDKGQLSRPQFADVYREFEQLHAQVKKMAHDHFSAPHGPGPHTALDVQDLQVCESLGIGHLLTQVKTSLPESAGVPGSQNSAKKAGQREDCKSLPPAKRFKAGKSVSETNEHGAAAHLRLNGTAVTGPAAGADSSRGSGEETTAQDVCLVTGLPDPAPSPAGELGYQPMEASPHPQTATLRFAELQTDISTETGGPAQGPSLAVPEPIAAPGEEPAEVLNESDIADQMQQLERALSGHAVPLDHCYRASSTETPTALTQGPDQSQHTLHTDSVGAREDRAVCLGSAVEQTVTLRGAVEEAIALGSAVEQTVTLRGTVEEAIALGSAVEQTVAIGGTVEEAIALGSAVEQTVAIGGTVEEAIALGSAVEQTVAIGGTVEEAIAFAGTDCAGGYSGEQTVAIGGTVEEAIALGSAVEQTVAIGGTVEEAVSFGGTMEFEVADGGQEQVFIQTEDGLIMHQPGGGVASERIVIVTSPDGTTMHIRTPDTVPLETVQALLGIDGGGQTEGVLVSQTHP</sequence>
<dbReference type="AlphaFoldDB" id="A0A8T3DGN9"/>
<dbReference type="EMBL" id="JAERUA010000009">
    <property type="protein sequence ID" value="KAI1895014.1"/>
    <property type="molecule type" value="Genomic_DNA"/>
</dbReference>
<feature type="domain" description="DUF4764" evidence="2">
    <location>
        <begin position="10"/>
        <end position="226"/>
    </location>
</feature>
<feature type="domain" description="DUF4764" evidence="2">
    <location>
        <begin position="519"/>
        <end position="582"/>
    </location>
</feature>
<gene>
    <name evidence="3" type="ORF">AGOR_G00101910</name>
</gene>
<name>A0A8T3DGN9_9TELE</name>
<feature type="region of interest" description="Disordered" evidence="1">
    <location>
        <begin position="356"/>
        <end position="375"/>
    </location>
</feature>
<reference evidence="3" key="1">
    <citation type="submission" date="2021-01" db="EMBL/GenBank/DDBJ databases">
        <authorList>
            <person name="Zahm M."/>
            <person name="Roques C."/>
            <person name="Cabau C."/>
            <person name="Klopp C."/>
            <person name="Donnadieu C."/>
            <person name="Jouanno E."/>
            <person name="Lampietro C."/>
            <person name="Louis A."/>
            <person name="Herpin A."/>
            <person name="Echchiki A."/>
            <person name="Berthelot C."/>
            <person name="Parey E."/>
            <person name="Roest-Crollius H."/>
            <person name="Braasch I."/>
            <person name="Postlethwait J."/>
            <person name="Bobe J."/>
            <person name="Montfort J."/>
            <person name="Bouchez O."/>
            <person name="Begum T."/>
            <person name="Mejri S."/>
            <person name="Adams A."/>
            <person name="Chen W.-J."/>
            <person name="Guiguen Y."/>
        </authorList>
    </citation>
    <scope>NUCLEOTIDE SEQUENCE</scope>
    <source>
        <tissue evidence="3">Blood</tissue>
    </source>
</reference>
<evidence type="ECO:0000256" key="1">
    <source>
        <dbReference type="SAM" id="MobiDB-lite"/>
    </source>
</evidence>
<dbReference type="Pfam" id="PF15961">
    <property type="entry name" value="DUF4764"/>
    <property type="match status" value="2"/>
</dbReference>
<feature type="region of interest" description="Disordered" evidence="1">
    <location>
        <begin position="15"/>
        <end position="68"/>
    </location>
</feature>
<dbReference type="InterPro" id="IPR031885">
    <property type="entry name" value="DUF4764"/>
</dbReference>
<keyword evidence="4" id="KW-1185">Reference proteome</keyword>
<organism evidence="3 4">
    <name type="scientific">Albula goreensis</name>
    <dbReference type="NCBI Taxonomy" id="1534307"/>
    <lineage>
        <taxon>Eukaryota</taxon>
        <taxon>Metazoa</taxon>
        <taxon>Chordata</taxon>
        <taxon>Craniata</taxon>
        <taxon>Vertebrata</taxon>
        <taxon>Euteleostomi</taxon>
        <taxon>Actinopterygii</taxon>
        <taxon>Neopterygii</taxon>
        <taxon>Teleostei</taxon>
        <taxon>Albuliformes</taxon>
        <taxon>Albulidae</taxon>
        <taxon>Albula</taxon>
    </lineage>
</organism>
<comment type="caution">
    <text evidence="3">The sequence shown here is derived from an EMBL/GenBank/DDBJ whole genome shotgun (WGS) entry which is preliminary data.</text>
</comment>
<dbReference type="InterPro" id="IPR039946">
    <property type="entry name" value="ZN839"/>
</dbReference>